<name>A0A1H2LXZ6_9ACTN</name>
<accession>A0A1H2LXZ6</accession>
<dbReference type="Pfam" id="PF13529">
    <property type="entry name" value="Peptidase_C39_2"/>
    <property type="match status" value="1"/>
</dbReference>
<gene>
    <name evidence="3" type="ORF">SAMN04488544_1044</name>
</gene>
<dbReference type="STRING" id="546874.SAMN04488544_1044"/>
<dbReference type="Gene3D" id="3.90.70.10">
    <property type="entry name" value="Cysteine proteinases"/>
    <property type="match status" value="1"/>
</dbReference>
<evidence type="ECO:0000259" key="2">
    <source>
        <dbReference type="Pfam" id="PF13529"/>
    </source>
</evidence>
<organism evidence="3 4">
    <name type="scientific">Microlunatus sagamiharensis</name>
    <dbReference type="NCBI Taxonomy" id="546874"/>
    <lineage>
        <taxon>Bacteria</taxon>
        <taxon>Bacillati</taxon>
        <taxon>Actinomycetota</taxon>
        <taxon>Actinomycetes</taxon>
        <taxon>Propionibacteriales</taxon>
        <taxon>Propionibacteriaceae</taxon>
        <taxon>Microlunatus</taxon>
    </lineage>
</organism>
<dbReference type="InterPro" id="IPR039564">
    <property type="entry name" value="Peptidase_C39-like"/>
</dbReference>
<reference evidence="4" key="1">
    <citation type="submission" date="2016-10" db="EMBL/GenBank/DDBJ databases">
        <authorList>
            <person name="Varghese N."/>
            <person name="Submissions S."/>
        </authorList>
    </citation>
    <scope>NUCLEOTIDE SEQUENCE [LARGE SCALE GENOMIC DNA]</scope>
    <source>
        <strain evidence="4">DSM 21743</strain>
    </source>
</reference>
<keyword evidence="4" id="KW-1185">Reference proteome</keyword>
<evidence type="ECO:0000313" key="4">
    <source>
        <dbReference type="Proteomes" id="UP000198825"/>
    </source>
</evidence>
<protein>
    <submittedName>
        <fullName evidence="3">Peptidase_C39 like family protein</fullName>
    </submittedName>
</protein>
<sequence length="288" mass="30055">MQLGVAGAAVLLGAQPAFAGGPPTSTAAADSGRSTARALAAAPAVSGPERSLVVGTPMLTAQQRASIAAKDAAVARVLAGQRTAKGARSAASSSSSKAEAPAALPVHRSIKAVKQKAQTRSYWCGPATLQMLAMASGATISQSTAASRLKTTSNGTNWYAGSGNYPMERALERYSGGFDYTPQNLAYTPSKKDVQTFRDRLKADVAVQQRGIAGNAVEVRNGPHLNGHPNRTIYHWVAVRGYDDDGATTRYADSVAGSSISWAAPVPRYNEIDTAKIVMIFGARGYVW</sequence>
<dbReference type="Proteomes" id="UP000198825">
    <property type="component" value="Chromosome I"/>
</dbReference>
<feature type="domain" description="Peptidase C39-like" evidence="2">
    <location>
        <begin position="114"/>
        <end position="254"/>
    </location>
</feature>
<dbReference type="AlphaFoldDB" id="A0A1H2LXZ6"/>
<proteinExistence type="predicted"/>
<keyword evidence="1" id="KW-0732">Signal</keyword>
<feature type="chain" id="PRO_5009279791" evidence="1">
    <location>
        <begin position="20"/>
        <end position="288"/>
    </location>
</feature>
<evidence type="ECO:0000256" key="1">
    <source>
        <dbReference type="SAM" id="SignalP"/>
    </source>
</evidence>
<feature type="signal peptide" evidence="1">
    <location>
        <begin position="1"/>
        <end position="19"/>
    </location>
</feature>
<dbReference type="EMBL" id="LT629799">
    <property type="protein sequence ID" value="SDU85732.1"/>
    <property type="molecule type" value="Genomic_DNA"/>
</dbReference>
<evidence type="ECO:0000313" key="3">
    <source>
        <dbReference type="EMBL" id="SDU85732.1"/>
    </source>
</evidence>